<feature type="compositionally biased region" description="Polar residues" evidence="1">
    <location>
        <begin position="1"/>
        <end position="18"/>
    </location>
</feature>
<comment type="caution">
    <text evidence="2">The sequence shown here is derived from an EMBL/GenBank/DDBJ whole genome shotgun (WGS) entry which is preliminary data.</text>
</comment>
<evidence type="ECO:0000256" key="1">
    <source>
        <dbReference type="SAM" id="MobiDB-lite"/>
    </source>
</evidence>
<sequence>MTTPEVPTLEPNSTIQQDLHSDTVMTEPVDATMVGIPDVVTRDPEEITTQDEKISDAGSDVGSADSSDDKEDNESIVATEDGEGDATSDAGGDEEDESGEQEGSFETYKLKVAQLSQDLGLGEPLKVDEMKSGGFNDIVGLTIPLWGAPRNPTPDLILRISQFMDESDSAEFLDQIAITSWLSRIMGYDSTENNALGNVYVLQERLPGVPAADIFYTLPLAEKLQITTLVAETLTKLESIKFDRPGRLAAKFPLPGKLNGLCAPVKEIDIAPYRHNPTASFPAVEQQPLPNYFATLFEIQKKKDWVVASKIDRLMEIAKEMESVGFMRTTDTDNVLWHWDFSASNFMLHRLDTAKLVDVENHIPSHGCQHKVEIKVDNEDTSSPRHTIQVEVEDNSGRSCKHKIEVSVEHSSGKKYRHTINISEEARSGGSAHTIKSVSSPLPDSNSGQWVLGGVLDWDDVLSVPRVLARKPPSWLWCDEEDRVWSQNRDEPPLRDLTQDELLIKAHFDQLMEKASPGYLEDTYHRGIWLRRLARFALEGFEDGEAYKRYDIFVKEWYEYSSWLGKGIKTNV</sequence>
<evidence type="ECO:0000313" key="3">
    <source>
        <dbReference type="Proteomes" id="UP000469559"/>
    </source>
</evidence>
<accession>A0A8T9BKU3</accession>
<organism evidence="2 3">
    <name type="scientific">Lachnellula arida</name>
    <dbReference type="NCBI Taxonomy" id="1316785"/>
    <lineage>
        <taxon>Eukaryota</taxon>
        <taxon>Fungi</taxon>
        <taxon>Dikarya</taxon>
        <taxon>Ascomycota</taxon>
        <taxon>Pezizomycotina</taxon>
        <taxon>Leotiomycetes</taxon>
        <taxon>Helotiales</taxon>
        <taxon>Lachnaceae</taxon>
        <taxon>Lachnellula</taxon>
    </lineage>
</organism>
<dbReference type="SUPFAM" id="SSF56112">
    <property type="entry name" value="Protein kinase-like (PK-like)"/>
    <property type="match status" value="1"/>
</dbReference>
<proteinExistence type="predicted"/>
<dbReference type="AlphaFoldDB" id="A0A8T9BKU3"/>
<dbReference type="InterPro" id="IPR051678">
    <property type="entry name" value="AGP_Transferase"/>
</dbReference>
<keyword evidence="3" id="KW-1185">Reference proteome</keyword>
<evidence type="ECO:0000313" key="2">
    <source>
        <dbReference type="EMBL" id="TVY18959.1"/>
    </source>
</evidence>
<feature type="compositionally biased region" description="Low complexity" evidence="1">
    <location>
        <begin position="56"/>
        <end position="65"/>
    </location>
</feature>
<dbReference type="EMBL" id="QGMF01000134">
    <property type="protein sequence ID" value="TVY18959.1"/>
    <property type="molecule type" value="Genomic_DNA"/>
</dbReference>
<evidence type="ECO:0008006" key="4">
    <source>
        <dbReference type="Google" id="ProtNLM"/>
    </source>
</evidence>
<reference evidence="2 3" key="1">
    <citation type="submission" date="2018-05" db="EMBL/GenBank/DDBJ databases">
        <title>Whole genome sequencing for identification of molecular markers to develop diagnostic detection tools for the regulated plant pathogen Lachnellula willkommii.</title>
        <authorList>
            <person name="Giroux E."/>
            <person name="Bilodeau G."/>
        </authorList>
    </citation>
    <scope>NUCLEOTIDE SEQUENCE [LARGE SCALE GENOMIC DNA]</scope>
    <source>
        <strain evidence="2 3">CBS 203.66</strain>
    </source>
</reference>
<dbReference type="Proteomes" id="UP000469559">
    <property type="component" value="Unassembled WGS sequence"/>
</dbReference>
<dbReference type="PANTHER" id="PTHR21310">
    <property type="entry name" value="AMINOGLYCOSIDE PHOSPHOTRANSFERASE-RELATED-RELATED"/>
    <property type="match status" value="1"/>
</dbReference>
<dbReference type="OrthoDB" id="2968323at2759"/>
<feature type="compositionally biased region" description="Acidic residues" evidence="1">
    <location>
        <begin position="66"/>
        <end position="100"/>
    </location>
</feature>
<name>A0A8T9BKU3_9HELO</name>
<dbReference type="InterPro" id="IPR011009">
    <property type="entry name" value="Kinase-like_dom_sf"/>
</dbReference>
<feature type="region of interest" description="Disordered" evidence="1">
    <location>
        <begin position="1"/>
        <end position="103"/>
    </location>
</feature>
<gene>
    <name evidence="2" type="ORF">LARI1_G002453</name>
</gene>
<feature type="compositionally biased region" description="Basic and acidic residues" evidence="1">
    <location>
        <begin position="40"/>
        <end position="55"/>
    </location>
</feature>
<dbReference type="PANTHER" id="PTHR21310:SF56">
    <property type="entry name" value="AMINOGLYCOSIDE PHOSPHOTRANSFERASE DOMAIN-CONTAINING PROTEIN"/>
    <property type="match status" value="1"/>
</dbReference>
<protein>
    <recommendedName>
        <fullName evidence="4">Aminoglycoside phosphotransferase domain-containing protein</fullName>
    </recommendedName>
</protein>